<evidence type="ECO:0000313" key="2">
    <source>
        <dbReference type="EMBL" id="PSR82974.1"/>
    </source>
</evidence>
<name>A0A2R6P0Y8_9APHY</name>
<dbReference type="Pfam" id="PF08613">
    <property type="entry name" value="Cyclin"/>
    <property type="match status" value="1"/>
</dbReference>
<comment type="caution">
    <text evidence="2">The sequence shown here is derived from an EMBL/GenBank/DDBJ whole genome shotgun (WGS) entry which is preliminary data.</text>
</comment>
<dbReference type="PANTHER" id="PTHR15615:SF27">
    <property type="entry name" value="PHO85 CYCLIN CLG1"/>
    <property type="match status" value="1"/>
</dbReference>
<reference evidence="2 3" key="1">
    <citation type="submission" date="2018-02" db="EMBL/GenBank/DDBJ databases">
        <title>Genome sequence of the basidiomycete white-rot fungus Phlebia centrifuga.</title>
        <authorList>
            <person name="Granchi Z."/>
            <person name="Peng M."/>
            <person name="de Vries R.P."/>
            <person name="Hilden K."/>
            <person name="Makela M.R."/>
            <person name="Grigoriev I."/>
            <person name="Riley R."/>
        </authorList>
    </citation>
    <scope>NUCLEOTIDE SEQUENCE [LARGE SCALE GENOMIC DNA]</scope>
    <source>
        <strain evidence="2 3">FBCC195</strain>
    </source>
</reference>
<dbReference type="InterPro" id="IPR013922">
    <property type="entry name" value="Cyclin_PHO80-like"/>
</dbReference>
<evidence type="ECO:0000256" key="1">
    <source>
        <dbReference type="SAM" id="MobiDB-lite"/>
    </source>
</evidence>
<dbReference type="AlphaFoldDB" id="A0A2R6P0Y8"/>
<dbReference type="GO" id="GO:0000307">
    <property type="term" value="C:cyclin-dependent protein kinase holoenzyme complex"/>
    <property type="evidence" value="ECO:0007669"/>
    <property type="project" value="TreeGrafter"/>
</dbReference>
<dbReference type="InterPro" id="IPR036915">
    <property type="entry name" value="Cyclin-like_sf"/>
</dbReference>
<dbReference type="Gene3D" id="1.10.472.10">
    <property type="entry name" value="Cyclin-like"/>
    <property type="match status" value="1"/>
</dbReference>
<protein>
    <recommendedName>
        <fullName evidence="4">Cyclin-like domain-containing protein</fullName>
    </recommendedName>
</protein>
<dbReference type="STRING" id="98765.A0A2R6P0Y8"/>
<dbReference type="OrthoDB" id="244495at2759"/>
<organism evidence="2 3">
    <name type="scientific">Hermanssonia centrifuga</name>
    <dbReference type="NCBI Taxonomy" id="98765"/>
    <lineage>
        <taxon>Eukaryota</taxon>
        <taxon>Fungi</taxon>
        <taxon>Dikarya</taxon>
        <taxon>Basidiomycota</taxon>
        <taxon>Agaricomycotina</taxon>
        <taxon>Agaricomycetes</taxon>
        <taxon>Polyporales</taxon>
        <taxon>Meruliaceae</taxon>
        <taxon>Hermanssonia</taxon>
    </lineage>
</organism>
<sequence>MALYTPPSLPHTPSSYAMNASLPPLPIELLATLSWRPTKSQLPLNPLRSALPQRRVAPLQHPAQMTLPPIAHLESQVSRISPSTSRLKSHIFISHSNPVSAVTPPQADDASQWHSYGSAAVRLPPMQTIPLQSPVNTTEHYQEEASMDSPSPSPEPVLDWLTPSTHRSSQFLAEKTCEMICYLWFSTFSRNGSPANSSRPMRFPQPNSATATLQFAVSPDFVRFMQKVLETTQVSQSVIVLSLQYIYRLKERNRSTNGKAGSEFRVAVAALMMANKFVDDNTYTNKTWSEVSGIALTEVNKMEREFLQGIGFDLYVDKASYESWLNLLKGLVMAKEKDSRHWCRSYRPRITTQPRTHRSTARVSHEPVHSQRARSSSPSRTYSAYSKAVARNYSMQTQNPEYYTPPRSGSKRSATDAFSPTSASFPPIRPLKRPTGLSLDIPELAQGPSSAHSVSPSEPLQSLANLSLGASPIGPRSNGGSNSNAAWPSTMRQDPQTLASAYRMDNQRPYAAPQNLYFYALACSPTEEENRTRKARLRYAQPPVTSADYGYATQPTVPMVVQSACASPHEVHGHLPARYPTLPHFSELSWNRPRPPMPAATQPYASHQEEQVQPVCERDIPSAPFANAGPPGVQFYLNNAQQQHTPEYHWSRGRRL</sequence>
<feature type="compositionally biased region" description="Polar residues" evidence="1">
    <location>
        <begin position="478"/>
        <end position="492"/>
    </location>
</feature>
<keyword evidence="3" id="KW-1185">Reference proteome</keyword>
<feature type="region of interest" description="Disordered" evidence="1">
    <location>
        <begin position="349"/>
        <end position="382"/>
    </location>
</feature>
<evidence type="ECO:0008006" key="4">
    <source>
        <dbReference type="Google" id="ProtNLM"/>
    </source>
</evidence>
<dbReference type="PANTHER" id="PTHR15615">
    <property type="match status" value="1"/>
</dbReference>
<feature type="compositionally biased region" description="Low complexity" evidence="1">
    <location>
        <begin position="373"/>
        <end position="382"/>
    </location>
</feature>
<accession>A0A2R6P0Y8</accession>
<dbReference type="SUPFAM" id="SSF47954">
    <property type="entry name" value="Cyclin-like"/>
    <property type="match status" value="1"/>
</dbReference>
<dbReference type="GO" id="GO:0019901">
    <property type="term" value="F:protein kinase binding"/>
    <property type="evidence" value="ECO:0007669"/>
    <property type="project" value="InterPro"/>
</dbReference>
<evidence type="ECO:0000313" key="3">
    <source>
        <dbReference type="Proteomes" id="UP000186601"/>
    </source>
</evidence>
<dbReference type="Proteomes" id="UP000186601">
    <property type="component" value="Unassembled WGS sequence"/>
</dbReference>
<feature type="region of interest" description="Disordered" evidence="1">
    <location>
        <begin position="136"/>
        <end position="155"/>
    </location>
</feature>
<feature type="compositionally biased region" description="Polar residues" evidence="1">
    <location>
        <begin position="447"/>
        <end position="465"/>
    </location>
</feature>
<proteinExistence type="predicted"/>
<dbReference type="GO" id="GO:0016538">
    <property type="term" value="F:cyclin-dependent protein serine/threonine kinase regulator activity"/>
    <property type="evidence" value="ECO:0007669"/>
    <property type="project" value="TreeGrafter"/>
</dbReference>
<dbReference type="CDD" id="cd20557">
    <property type="entry name" value="CYCLIN_ScPCL1-like"/>
    <property type="match status" value="1"/>
</dbReference>
<feature type="region of interest" description="Disordered" evidence="1">
    <location>
        <begin position="395"/>
        <end position="492"/>
    </location>
</feature>
<dbReference type="EMBL" id="MLYV02000567">
    <property type="protein sequence ID" value="PSR82974.1"/>
    <property type="molecule type" value="Genomic_DNA"/>
</dbReference>
<dbReference type="GO" id="GO:0005634">
    <property type="term" value="C:nucleus"/>
    <property type="evidence" value="ECO:0007669"/>
    <property type="project" value="TreeGrafter"/>
</dbReference>
<gene>
    <name evidence="2" type="ORF">PHLCEN_2v5944</name>
</gene>